<accession>A0ACC2TJ71</accession>
<comment type="caution">
    <text evidence="1">The sequence shown here is derived from an EMBL/GenBank/DDBJ whole genome shotgun (WGS) entry which is preliminary data.</text>
</comment>
<gene>
    <name evidence="1" type="ORF">DSO57_1003774</name>
</gene>
<sequence length="217" mass="24388">MAYKASYFHSSLCSEACLALLNPYLFHWLPLAEDCQVDQCSSHPSQTEIIAYLQYGLLTPTNQNAASAPSTENLFASLATIAFALIIINWWTHQIRICPDTVCLASQTAGYKSYFDIGQHKPFAKLYIEQLGQPRLYRLTTDENSYAQTFPSKQALTKTASHQSITTLEYACTYTSAVINNLRASHITSIPSQQITLTFNYPVNFRCLINHCLRVAE</sequence>
<organism evidence="1 2">
    <name type="scientific">Entomophthora muscae</name>
    <dbReference type="NCBI Taxonomy" id="34485"/>
    <lineage>
        <taxon>Eukaryota</taxon>
        <taxon>Fungi</taxon>
        <taxon>Fungi incertae sedis</taxon>
        <taxon>Zoopagomycota</taxon>
        <taxon>Entomophthoromycotina</taxon>
        <taxon>Entomophthoromycetes</taxon>
        <taxon>Entomophthorales</taxon>
        <taxon>Entomophthoraceae</taxon>
        <taxon>Entomophthora</taxon>
    </lineage>
</organism>
<evidence type="ECO:0000313" key="1">
    <source>
        <dbReference type="EMBL" id="KAJ9074719.1"/>
    </source>
</evidence>
<keyword evidence="2" id="KW-1185">Reference proteome</keyword>
<reference evidence="1" key="1">
    <citation type="submission" date="2022-04" db="EMBL/GenBank/DDBJ databases">
        <title>Genome of the entomopathogenic fungus Entomophthora muscae.</title>
        <authorList>
            <person name="Elya C."/>
            <person name="Lovett B.R."/>
            <person name="Lee E."/>
            <person name="Macias A.M."/>
            <person name="Hajek A.E."/>
            <person name="De Bivort B.L."/>
            <person name="Kasson M.T."/>
            <person name="De Fine Licht H.H."/>
            <person name="Stajich J.E."/>
        </authorList>
    </citation>
    <scope>NUCLEOTIDE SEQUENCE</scope>
    <source>
        <strain evidence="1">Berkeley</strain>
    </source>
</reference>
<dbReference type="Proteomes" id="UP001165960">
    <property type="component" value="Unassembled WGS sequence"/>
</dbReference>
<name>A0ACC2TJ71_9FUNG</name>
<protein>
    <submittedName>
        <fullName evidence="1">Uncharacterized protein</fullName>
    </submittedName>
</protein>
<proteinExistence type="predicted"/>
<evidence type="ECO:0000313" key="2">
    <source>
        <dbReference type="Proteomes" id="UP001165960"/>
    </source>
</evidence>
<dbReference type="EMBL" id="QTSX02002849">
    <property type="protein sequence ID" value="KAJ9074719.1"/>
    <property type="molecule type" value="Genomic_DNA"/>
</dbReference>